<keyword evidence="1" id="KW-1133">Transmembrane helix</keyword>
<organism evidence="2">
    <name type="scientific">uncultured Acidimicrobiales bacterium</name>
    <dbReference type="NCBI Taxonomy" id="310071"/>
    <lineage>
        <taxon>Bacteria</taxon>
        <taxon>Bacillati</taxon>
        <taxon>Actinomycetota</taxon>
        <taxon>Acidimicrobiia</taxon>
        <taxon>Acidimicrobiales</taxon>
        <taxon>environmental samples</taxon>
    </lineage>
</organism>
<evidence type="ECO:0000313" key="2">
    <source>
        <dbReference type="EMBL" id="CAA9225876.1"/>
    </source>
</evidence>
<name>A0A6J4HMV1_9ACTN</name>
<keyword evidence="1" id="KW-0472">Membrane</keyword>
<dbReference type="EMBL" id="CADCTF010000045">
    <property type="protein sequence ID" value="CAA9225876.1"/>
    <property type="molecule type" value="Genomic_DNA"/>
</dbReference>
<evidence type="ECO:0000256" key="1">
    <source>
        <dbReference type="SAM" id="Phobius"/>
    </source>
</evidence>
<keyword evidence="1" id="KW-0812">Transmembrane</keyword>
<accession>A0A6J4HMV1</accession>
<reference evidence="2" key="1">
    <citation type="submission" date="2020-02" db="EMBL/GenBank/DDBJ databases">
        <authorList>
            <person name="Meier V. D."/>
        </authorList>
    </citation>
    <scope>NUCLEOTIDE SEQUENCE</scope>
    <source>
        <strain evidence="2">AVDCRST_MAG50</strain>
    </source>
</reference>
<dbReference type="AlphaFoldDB" id="A0A6J4HMV1"/>
<feature type="transmembrane region" description="Helical" evidence="1">
    <location>
        <begin position="6"/>
        <end position="36"/>
    </location>
</feature>
<gene>
    <name evidence="2" type="ORF">AVDCRST_MAG50-823</name>
</gene>
<protein>
    <submittedName>
        <fullName evidence="2">Uncharacterized protein</fullName>
    </submittedName>
</protein>
<sequence>MVDLGIPLILLVVIFVIPVSVLMGGAILSALVGWALKARTDEAHEGSELVELNT</sequence>
<proteinExistence type="predicted"/>